<reference evidence="2 3" key="1">
    <citation type="submission" date="2020-03" db="EMBL/GenBank/DDBJ databases">
        <title>Genomic Encyclopedia of Type Strains, Phase IV (KMG-IV): sequencing the most valuable type-strain genomes for metagenomic binning, comparative biology and taxonomic classification.</title>
        <authorList>
            <person name="Goeker M."/>
        </authorList>
    </citation>
    <scope>NUCLEOTIDE SEQUENCE [LARGE SCALE GENOMIC DNA]</scope>
    <source>
        <strain evidence="2 3">DSM 19867</strain>
    </source>
</reference>
<dbReference type="EMBL" id="JAASRM010000001">
    <property type="protein sequence ID" value="NIK87079.1"/>
    <property type="molecule type" value="Genomic_DNA"/>
</dbReference>
<comment type="caution">
    <text evidence="2">The sequence shown here is derived from an EMBL/GenBank/DDBJ whole genome shotgun (WGS) entry which is preliminary data.</text>
</comment>
<protein>
    <submittedName>
        <fullName evidence="2">Uncharacterized protein</fullName>
    </submittedName>
</protein>
<dbReference type="RefSeq" id="WP_167080359.1">
    <property type="nucleotide sequence ID" value="NZ_BAAADC010000001.1"/>
</dbReference>
<organism evidence="2 3">
    <name type="scientific">Rhizomicrobium palustre</name>
    <dbReference type="NCBI Taxonomy" id="189966"/>
    <lineage>
        <taxon>Bacteria</taxon>
        <taxon>Pseudomonadati</taxon>
        <taxon>Pseudomonadota</taxon>
        <taxon>Alphaproteobacteria</taxon>
        <taxon>Micropepsales</taxon>
        <taxon>Micropepsaceae</taxon>
        <taxon>Rhizomicrobium</taxon>
    </lineage>
</organism>
<keyword evidence="1" id="KW-1133">Transmembrane helix</keyword>
<gene>
    <name evidence="2" type="ORF">FHS83_000397</name>
</gene>
<keyword evidence="1" id="KW-0472">Membrane</keyword>
<sequence length="140" mass="14876">MRFSVSRFWGVQATAVAAMLLGVAAINHLMPGPSLGAASLIAALILAGCAFALYAYRFADEIIFQTDKTAWFWGALAGAVLFAPIAIFANWHLLSVPLVVPSAQDTHAAYFVQGGVLVIVLECAGFAVVRAIQYFSQAKL</sequence>
<keyword evidence="3" id="KW-1185">Reference proteome</keyword>
<feature type="transmembrane region" description="Helical" evidence="1">
    <location>
        <begin position="70"/>
        <end position="91"/>
    </location>
</feature>
<accession>A0A846MV22</accession>
<keyword evidence="1" id="KW-0812">Transmembrane</keyword>
<dbReference type="Proteomes" id="UP000570514">
    <property type="component" value="Unassembled WGS sequence"/>
</dbReference>
<proteinExistence type="predicted"/>
<name>A0A846MV22_9PROT</name>
<dbReference type="AlphaFoldDB" id="A0A846MV22"/>
<evidence type="ECO:0000256" key="1">
    <source>
        <dbReference type="SAM" id="Phobius"/>
    </source>
</evidence>
<feature type="transmembrane region" description="Helical" evidence="1">
    <location>
        <begin position="111"/>
        <end position="132"/>
    </location>
</feature>
<evidence type="ECO:0000313" key="3">
    <source>
        <dbReference type="Proteomes" id="UP000570514"/>
    </source>
</evidence>
<evidence type="ECO:0000313" key="2">
    <source>
        <dbReference type="EMBL" id="NIK87079.1"/>
    </source>
</evidence>
<feature type="transmembrane region" description="Helical" evidence="1">
    <location>
        <begin position="35"/>
        <end position="58"/>
    </location>
</feature>